<dbReference type="Gene3D" id="3.40.190.10">
    <property type="entry name" value="Periplasmic binding protein-like II"/>
    <property type="match status" value="2"/>
</dbReference>
<evidence type="ECO:0000313" key="7">
    <source>
        <dbReference type="Proteomes" id="UP000709466"/>
    </source>
</evidence>
<sequence>MKLRHIEGFLAVAQDGTISGAARKLNITQPALSKTIGELELRLGSVLFDRVGRKTVLTAAGETFQRHALSAMNSIEAGVRSLGGEDRRHTVSVGILPTVAGEFFPSVALEFSRQRPEAQIRVLTGPNKYLLERLRAGDIDLMVGRMPTAADLAGLKFEFLYEEPIWLVGRAGHPLAEAEPADAVRSSPLILPNKGAIIREAVDAYLNVVGLDDVQPVFETVTLSFARALLVNSDMLWFISRGVVRQEVLSGSLMTFPLRNAFMSGALGMTTKPAAEANGLVVHLSELLRKFSVSED</sequence>
<dbReference type="InterPro" id="IPR005119">
    <property type="entry name" value="LysR_subst-bd"/>
</dbReference>
<proteinExistence type="inferred from homology"/>
<keyword evidence="7" id="KW-1185">Reference proteome</keyword>
<keyword evidence="2" id="KW-0805">Transcription regulation</keyword>
<dbReference type="InterPro" id="IPR000847">
    <property type="entry name" value="LysR_HTH_N"/>
</dbReference>
<evidence type="ECO:0000259" key="5">
    <source>
        <dbReference type="PROSITE" id="PS50931"/>
    </source>
</evidence>
<comment type="similarity">
    <text evidence="1">Belongs to the LysR transcriptional regulatory family.</text>
</comment>
<reference evidence="6 7" key="1">
    <citation type="submission" date="2020-03" db="EMBL/GenBank/DDBJ databases">
        <title>Bacterial isolates of synthetic phycosphere.</title>
        <authorList>
            <person name="Fu H."/>
            <person name="Moran M.A."/>
        </authorList>
    </citation>
    <scope>NUCLEOTIDE SEQUENCE [LARGE SCALE GENOMIC DNA]</scope>
    <source>
        <strain evidence="6 7">HF1</strain>
    </source>
</reference>
<dbReference type="InterPro" id="IPR050950">
    <property type="entry name" value="HTH-type_LysR_regulators"/>
</dbReference>
<dbReference type="Pfam" id="PF00126">
    <property type="entry name" value="HTH_1"/>
    <property type="match status" value="1"/>
</dbReference>
<dbReference type="PRINTS" id="PR00039">
    <property type="entry name" value="HTHLYSR"/>
</dbReference>
<dbReference type="Proteomes" id="UP000709466">
    <property type="component" value="Unassembled WGS sequence"/>
</dbReference>
<keyword evidence="4" id="KW-0804">Transcription</keyword>
<dbReference type="PANTHER" id="PTHR30419">
    <property type="entry name" value="HTH-TYPE TRANSCRIPTIONAL REGULATOR YBHD"/>
    <property type="match status" value="1"/>
</dbReference>
<evidence type="ECO:0000256" key="1">
    <source>
        <dbReference type="ARBA" id="ARBA00009437"/>
    </source>
</evidence>
<dbReference type="SUPFAM" id="SSF53850">
    <property type="entry name" value="Periplasmic binding protein-like II"/>
    <property type="match status" value="1"/>
</dbReference>
<dbReference type="InterPro" id="IPR036390">
    <property type="entry name" value="WH_DNA-bd_sf"/>
</dbReference>
<evidence type="ECO:0000256" key="3">
    <source>
        <dbReference type="ARBA" id="ARBA00023125"/>
    </source>
</evidence>
<dbReference type="RefSeq" id="WP_167639086.1">
    <property type="nucleotide sequence ID" value="NZ_JAATOP010000012.1"/>
</dbReference>
<dbReference type="Gene3D" id="1.10.10.10">
    <property type="entry name" value="Winged helix-like DNA-binding domain superfamily/Winged helix DNA-binding domain"/>
    <property type="match status" value="1"/>
</dbReference>
<evidence type="ECO:0000313" key="6">
    <source>
        <dbReference type="EMBL" id="NIY73703.1"/>
    </source>
</evidence>
<protein>
    <submittedName>
        <fullName evidence="6">LysR family transcriptional regulator</fullName>
    </submittedName>
</protein>
<dbReference type="Pfam" id="PF03466">
    <property type="entry name" value="LysR_substrate"/>
    <property type="match status" value="1"/>
</dbReference>
<dbReference type="PANTHER" id="PTHR30419:SF8">
    <property type="entry name" value="NITROGEN ASSIMILATION TRANSCRIPTIONAL ACTIVATOR-RELATED"/>
    <property type="match status" value="1"/>
</dbReference>
<keyword evidence="3" id="KW-0238">DNA-binding</keyword>
<evidence type="ECO:0000256" key="4">
    <source>
        <dbReference type="ARBA" id="ARBA00023163"/>
    </source>
</evidence>
<name>A0ABX0W033_9RHOB</name>
<dbReference type="PROSITE" id="PS50931">
    <property type="entry name" value="HTH_LYSR"/>
    <property type="match status" value="1"/>
</dbReference>
<evidence type="ECO:0000256" key="2">
    <source>
        <dbReference type="ARBA" id="ARBA00023015"/>
    </source>
</evidence>
<organism evidence="6 7">
    <name type="scientific">Marivivens donghaensis</name>
    <dbReference type="NCBI Taxonomy" id="1699413"/>
    <lineage>
        <taxon>Bacteria</taxon>
        <taxon>Pseudomonadati</taxon>
        <taxon>Pseudomonadota</taxon>
        <taxon>Alphaproteobacteria</taxon>
        <taxon>Rhodobacterales</taxon>
        <taxon>Paracoccaceae</taxon>
        <taxon>Marivivens group</taxon>
        <taxon>Marivivens</taxon>
    </lineage>
</organism>
<feature type="domain" description="HTH lysR-type" evidence="5">
    <location>
        <begin position="1"/>
        <end position="58"/>
    </location>
</feature>
<gene>
    <name evidence="6" type="ORF">HCZ30_14820</name>
</gene>
<dbReference type="SUPFAM" id="SSF46785">
    <property type="entry name" value="Winged helix' DNA-binding domain"/>
    <property type="match status" value="1"/>
</dbReference>
<dbReference type="InterPro" id="IPR036388">
    <property type="entry name" value="WH-like_DNA-bd_sf"/>
</dbReference>
<dbReference type="EMBL" id="JAATOP010000012">
    <property type="protein sequence ID" value="NIY73703.1"/>
    <property type="molecule type" value="Genomic_DNA"/>
</dbReference>
<accession>A0ABX0W033</accession>
<comment type="caution">
    <text evidence="6">The sequence shown here is derived from an EMBL/GenBank/DDBJ whole genome shotgun (WGS) entry which is preliminary data.</text>
</comment>